<organism evidence="1">
    <name type="scientific">uncultured microorganism</name>
    <dbReference type="NCBI Taxonomy" id="358574"/>
    <lineage>
        <taxon>unclassified sequences</taxon>
        <taxon>environmental samples</taxon>
    </lineage>
</organism>
<accession>I3PGB7</accession>
<proteinExistence type="predicted"/>
<dbReference type="AlphaFoldDB" id="I3PGB7"/>
<sequence>MQGHHGKPELVVPFQHQHHPVALPDSQRREIIGALVGGILDILEGKTLLPVMFVHIQHGQFVRILAGNSVHDVETEIESLRVREGNRGQAALVVLCRVDKLFGNQMLFRARRFLRNLDRRFLFLFCRRFTRQHNCHKDTVLAFHGDHAVGKGGIVIDAVPFMQDFRMVADLHLHAALQNQVKFLPQVADQMDGLLLRFFGVLIADPVRFRLLVPELGRQVGNGDALLSGGGFAFAPAGYRIGGQERVMPFQQFGQLHVESLGRLVDEGKRHIRVPGFVQRVFPGGNLGFLRHFLLGPSHDFPHFPQTGSNGTELGEIGLCCHELSPPRNKMTRLCFETGHTDSRYHSNCVFPHLFRHCHALCIDAAVTGDAY</sequence>
<evidence type="ECO:0000313" key="1">
    <source>
        <dbReference type="EMBL" id="AEW47932.1"/>
    </source>
</evidence>
<reference evidence="1" key="1">
    <citation type="journal article" date="2012" name="J. Agric. Food Chem.">
        <title>Novel xylanase from a holstein cattle rumen metagenomic library and its application in xylooligosaccharide and ferulic Acid production from wheat straw.</title>
        <authorList>
            <person name="Cheng F."/>
            <person name="Sheng J."/>
            <person name="Dong R."/>
            <person name="Meng Y."/>
            <person name="Gan L."/>
            <person name="Shen L."/>
        </authorList>
    </citation>
    <scope>NUCLEOTIDE SEQUENCE</scope>
</reference>
<name>I3PGB7_9ZZZZ</name>
<protein>
    <submittedName>
        <fullName evidence="1">Hypothetical IclR family transcriptional regulator</fullName>
    </submittedName>
</protein>
<dbReference type="EMBL" id="JN571491">
    <property type="protein sequence ID" value="AEW47932.1"/>
    <property type="molecule type" value="Genomic_DNA"/>
</dbReference>